<dbReference type="AlphaFoldDB" id="A0A0W0XHM5"/>
<evidence type="ECO:0000313" key="2">
    <source>
        <dbReference type="Proteomes" id="UP000054858"/>
    </source>
</evidence>
<dbReference type="Proteomes" id="UP000054858">
    <property type="component" value="Unassembled WGS sequence"/>
</dbReference>
<dbReference type="RefSeq" id="WP_025385188.1">
    <property type="nucleotide sequence ID" value="NZ_KV441805.1"/>
</dbReference>
<sequence>MEIIFQGKHSGDEAVASLLNVIRMFKERYHISQFREMHLTVTLVDECGEDVELIDSDTEEVYRTFEVYREGGELTRRPGLPVLKLVVDNTR</sequence>
<reference evidence="1 2" key="1">
    <citation type="submission" date="2015-11" db="EMBL/GenBank/DDBJ databases">
        <title>Genomic analysis of 38 Legionella species identifies large and diverse effector repertoires.</title>
        <authorList>
            <person name="Burstein D."/>
            <person name="Amaro F."/>
            <person name="Zusman T."/>
            <person name="Lifshitz Z."/>
            <person name="Cohen O."/>
            <person name="Gilbert J.A."/>
            <person name="Pupko T."/>
            <person name="Shuman H.A."/>
            <person name="Segal G."/>
        </authorList>
    </citation>
    <scope>NUCLEOTIDE SEQUENCE [LARGE SCALE GENOMIC DNA]</scope>
    <source>
        <strain evidence="1 2">Oak Ridge-10</strain>
    </source>
</reference>
<dbReference type="EMBL" id="LNYP01000005">
    <property type="protein sequence ID" value="KTD44024.1"/>
    <property type="molecule type" value="Genomic_DNA"/>
</dbReference>
<proteinExistence type="predicted"/>
<evidence type="ECO:0000313" key="1">
    <source>
        <dbReference type="EMBL" id="KTD44024.1"/>
    </source>
</evidence>
<dbReference type="PATRIC" id="fig|29423.5.peg.293"/>
<comment type="caution">
    <text evidence="1">The sequence shown here is derived from an EMBL/GenBank/DDBJ whole genome shotgun (WGS) entry which is preliminary data.</text>
</comment>
<name>A0A0W0XHM5_9GAMM</name>
<organism evidence="1 2">
    <name type="scientific">Legionella oakridgensis</name>
    <dbReference type="NCBI Taxonomy" id="29423"/>
    <lineage>
        <taxon>Bacteria</taxon>
        <taxon>Pseudomonadati</taxon>
        <taxon>Pseudomonadota</taxon>
        <taxon>Gammaproteobacteria</taxon>
        <taxon>Legionellales</taxon>
        <taxon>Legionellaceae</taxon>
        <taxon>Legionella</taxon>
    </lineage>
</organism>
<accession>A0A0W0XHM5</accession>
<gene>
    <name evidence="1" type="ORF">Loak_0284</name>
</gene>
<protein>
    <submittedName>
        <fullName evidence="1">Uncharacterized protein</fullName>
    </submittedName>
</protein>